<dbReference type="SUPFAM" id="SSF50969">
    <property type="entry name" value="YVTN repeat-like/Quinoprotein amine dehydrogenase"/>
    <property type="match status" value="1"/>
</dbReference>
<dbReference type="InterPro" id="IPR011044">
    <property type="entry name" value="Quino_amine_DH_bsu"/>
</dbReference>
<dbReference type="Proteomes" id="UP000829685">
    <property type="component" value="Unassembled WGS sequence"/>
</dbReference>
<dbReference type="InterPro" id="IPR015943">
    <property type="entry name" value="WD40/YVTN_repeat-like_dom_sf"/>
</dbReference>
<protein>
    <submittedName>
        <fullName evidence="1">Uncharacterized protein</fullName>
    </submittedName>
</protein>
<dbReference type="InterPro" id="IPR002110">
    <property type="entry name" value="Ankyrin_rpt"/>
</dbReference>
<accession>A0A9P9WN06</accession>
<dbReference type="Pfam" id="PF12796">
    <property type="entry name" value="Ank_2"/>
    <property type="match status" value="1"/>
</dbReference>
<dbReference type="InterPro" id="IPR036770">
    <property type="entry name" value="Ankyrin_rpt-contain_sf"/>
</dbReference>
<dbReference type="PANTHER" id="PTHR10039:SF16">
    <property type="entry name" value="GPI INOSITOL-DEACYLASE"/>
    <property type="match status" value="1"/>
</dbReference>
<proteinExistence type="predicted"/>
<sequence length="753" mass="84419">MKLAHGNFRWADLQIQSVHGKSRAVDIRRALKRLPRTLNETYERMLQTIDMNDYGMEALAILRWLCVAARPMRVKEIAELAAFEVCNEAADISPTSDKYEVSFVALNRYPTSSGITSILSGLITMTKSSRRVQRLSRFSSDSSDSSNSSEQELEQSFHEDMFISFSHFSVLEYLQSDNVSPLNYKIRLPDCHWYVAKACLAYIDHYDAESTDEIRVAYYPLLSYACFNLCEHINDAAIESSKMDVHALGLLLRTQTSKGGYAAKLTAALNRIDLGSQSMPVPQEVHEIRGHDTKLLAAIKVLLGDPLLLRFAIEAGFDMPEDSMLDAVMDCRSSETIRFGPTFDVLRSDHSHPLVLKSSNDRDIPNDKLSIPHGSNQTTGNSRRAAAWEILFRHTTVDINATNYLGPPALLSAAVHGDFDLVAYLLAKDSVETDCRDFHGWSPLICAIIGGNSKIIDFMRIHVDNDLTAEDFQGWNAMNWASYRGYDNIIPLNPRHGSEQGPRVMIRASVVQSWEFNESIESIDFSPDSTKLAVCPWMSGKVLIISLESYEIQHIAVDCDHILQAAWSPDNSMITGNARLTLDGFGNILSNYMPAETFFRVVLKQTPDQDDDTPARLNINSDVSSRIASIERLRLPGHGYRDMAVSPDGQFLCAVSAQSLQVFSTETWEPLWEEEAVRDKPIVRIGRCSKVLLVDSLRRGCQMRDISNGALLFTVSKHSPWLDRRGYFGGVNDEFILTTDDGKEMLTTGSNLR</sequence>
<gene>
    <name evidence="1" type="ORF">JX265_005808</name>
</gene>
<name>A0A9P9WN06_9PEZI</name>
<dbReference type="PANTHER" id="PTHR10039">
    <property type="entry name" value="AMELOGENIN"/>
    <property type="match status" value="1"/>
</dbReference>
<comment type="caution">
    <text evidence="1">The sequence shown here is derived from an EMBL/GenBank/DDBJ whole genome shotgun (WGS) entry which is preliminary data.</text>
</comment>
<keyword evidence="2" id="KW-1185">Reference proteome</keyword>
<dbReference type="Gene3D" id="1.25.40.20">
    <property type="entry name" value="Ankyrin repeat-containing domain"/>
    <property type="match status" value="1"/>
</dbReference>
<dbReference type="AlphaFoldDB" id="A0A9P9WN06"/>
<dbReference type="EMBL" id="JAFIMR010000012">
    <property type="protein sequence ID" value="KAI1871822.1"/>
    <property type="molecule type" value="Genomic_DNA"/>
</dbReference>
<evidence type="ECO:0000313" key="1">
    <source>
        <dbReference type="EMBL" id="KAI1871822.1"/>
    </source>
</evidence>
<evidence type="ECO:0000313" key="2">
    <source>
        <dbReference type="Proteomes" id="UP000829685"/>
    </source>
</evidence>
<organism evidence="1 2">
    <name type="scientific">Neoarthrinium moseri</name>
    <dbReference type="NCBI Taxonomy" id="1658444"/>
    <lineage>
        <taxon>Eukaryota</taxon>
        <taxon>Fungi</taxon>
        <taxon>Dikarya</taxon>
        <taxon>Ascomycota</taxon>
        <taxon>Pezizomycotina</taxon>
        <taxon>Sordariomycetes</taxon>
        <taxon>Xylariomycetidae</taxon>
        <taxon>Amphisphaeriales</taxon>
        <taxon>Apiosporaceae</taxon>
        <taxon>Neoarthrinium</taxon>
    </lineage>
</organism>
<dbReference type="SUPFAM" id="SSF48403">
    <property type="entry name" value="Ankyrin repeat"/>
    <property type="match status" value="1"/>
</dbReference>
<reference evidence="1" key="1">
    <citation type="submission" date="2021-03" db="EMBL/GenBank/DDBJ databases">
        <title>Revisited historic fungal species revealed as producer of novel bioactive compounds through whole genome sequencing and comparative genomics.</title>
        <authorList>
            <person name="Vignolle G.A."/>
            <person name="Hochenegger N."/>
            <person name="Mach R.L."/>
            <person name="Mach-Aigner A.R."/>
            <person name="Javad Rahimi M."/>
            <person name="Salim K.A."/>
            <person name="Chan C.M."/>
            <person name="Lim L.B.L."/>
            <person name="Cai F."/>
            <person name="Druzhinina I.S."/>
            <person name="U'Ren J.M."/>
            <person name="Derntl C."/>
        </authorList>
    </citation>
    <scope>NUCLEOTIDE SEQUENCE</scope>
    <source>
        <strain evidence="1">TUCIM 5799</strain>
    </source>
</reference>
<dbReference type="Gene3D" id="2.130.10.10">
    <property type="entry name" value="YVTN repeat-like/Quinoprotein amine dehydrogenase"/>
    <property type="match status" value="1"/>
</dbReference>